<dbReference type="GO" id="GO:0005524">
    <property type="term" value="F:ATP binding"/>
    <property type="evidence" value="ECO:0007669"/>
    <property type="project" value="UniProtKB-KW"/>
</dbReference>
<dbReference type="PANTHER" id="PTHR32071:SF119">
    <property type="entry name" value="SIGMA L-DEPENDENT TRANSCRIPTIONAL REGULATOR YPLP-RELATED"/>
    <property type="match status" value="1"/>
</dbReference>
<dbReference type="InterPro" id="IPR027417">
    <property type="entry name" value="P-loop_NTPase"/>
</dbReference>
<dbReference type="InterPro" id="IPR002078">
    <property type="entry name" value="Sigma_54_int"/>
</dbReference>
<evidence type="ECO:0000256" key="1">
    <source>
        <dbReference type="ARBA" id="ARBA00022741"/>
    </source>
</evidence>
<dbReference type="SMART" id="SM00448">
    <property type="entry name" value="REC"/>
    <property type="match status" value="1"/>
</dbReference>
<dbReference type="GO" id="GO:0000160">
    <property type="term" value="P:phosphorelay signal transduction system"/>
    <property type="evidence" value="ECO:0007669"/>
    <property type="project" value="InterPro"/>
</dbReference>
<keyword evidence="1" id="KW-0547">Nucleotide-binding</keyword>
<dbReference type="Pfam" id="PF00072">
    <property type="entry name" value="Response_reg"/>
    <property type="match status" value="1"/>
</dbReference>
<dbReference type="InterPro" id="IPR025662">
    <property type="entry name" value="Sigma_54_int_dom_ATP-bd_1"/>
</dbReference>
<dbReference type="Pfam" id="PF00158">
    <property type="entry name" value="Sigma54_activat"/>
    <property type="match status" value="1"/>
</dbReference>
<dbReference type="AlphaFoldDB" id="A0A7C4YJ59"/>
<dbReference type="SUPFAM" id="SSF52172">
    <property type="entry name" value="CheY-like"/>
    <property type="match status" value="1"/>
</dbReference>
<gene>
    <name evidence="6" type="ORF">ENV67_08045</name>
</gene>
<reference evidence="6" key="1">
    <citation type="journal article" date="2020" name="mSystems">
        <title>Genome- and Community-Level Interaction Insights into Carbon Utilization and Element Cycling Functions of Hydrothermarchaeota in Hydrothermal Sediment.</title>
        <authorList>
            <person name="Zhou Z."/>
            <person name="Liu Y."/>
            <person name="Xu W."/>
            <person name="Pan J."/>
            <person name="Luo Z.H."/>
            <person name="Li M."/>
        </authorList>
    </citation>
    <scope>NUCLEOTIDE SEQUENCE [LARGE SCALE GENOMIC DNA]</scope>
    <source>
        <strain evidence="6">SpSt-780</strain>
    </source>
</reference>
<proteinExistence type="predicted"/>
<sequence length="429" mass="49144">MIDVLVIDDDPGIANFIKGLLEKEGIKVATAANGENALKFIDKEDVSVMLIDVRLPDIDGITLMKKAKEKIDAIFILFTAYGTIQDAVSAIKEGADDYIEKPINPTLLTKKIMNYLKFSSIKKLSYPDIVRGKSQVMRILWEKIEKLAPLDVDILIVGETGTGKEIIAREIHNLSKRRNEKFVPVHTAGLPENLFESELFGFKKGAFTGAIKDKKGYVHLAHKGTLFLDEIGDAPSNFQVKLLRFIETKKFFSIGGEEEESVDTRIILATNKDLNEMCKLGKMREDLYYRISKVVLNVPPLRERREDIPLFVDYFIQKFNLDFNKNIKGLEEDCMDLIMNYSWPGNIRELGSVIEQAVIFADDKIRSEHIVLPSENNKDFTKIDREKLVYLLKVYNGNINKIAINTGIERKQIYRLIERYKIEIEEFRK</sequence>
<evidence type="ECO:0000256" key="2">
    <source>
        <dbReference type="ARBA" id="ARBA00022840"/>
    </source>
</evidence>
<dbReference type="InterPro" id="IPR058031">
    <property type="entry name" value="AAA_lid_NorR"/>
</dbReference>
<evidence type="ECO:0000259" key="4">
    <source>
        <dbReference type="PROSITE" id="PS50045"/>
    </source>
</evidence>
<feature type="domain" description="Sigma-54 factor interaction" evidence="4">
    <location>
        <begin position="130"/>
        <end position="359"/>
    </location>
</feature>
<dbReference type="CDD" id="cd00009">
    <property type="entry name" value="AAA"/>
    <property type="match status" value="1"/>
</dbReference>
<evidence type="ECO:0000256" key="3">
    <source>
        <dbReference type="PROSITE-ProRule" id="PRU00169"/>
    </source>
</evidence>
<dbReference type="Gene3D" id="3.40.50.300">
    <property type="entry name" value="P-loop containing nucleotide triphosphate hydrolases"/>
    <property type="match status" value="1"/>
</dbReference>
<dbReference type="PANTHER" id="PTHR32071">
    <property type="entry name" value="TRANSCRIPTIONAL REGULATORY PROTEIN"/>
    <property type="match status" value="1"/>
</dbReference>
<dbReference type="Gene3D" id="3.40.50.2300">
    <property type="match status" value="1"/>
</dbReference>
<name>A0A7C4YJ59_UNCW3</name>
<feature type="modified residue" description="4-aspartylphosphate" evidence="3">
    <location>
        <position position="52"/>
    </location>
</feature>
<dbReference type="SUPFAM" id="SSF52540">
    <property type="entry name" value="P-loop containing nucleoside triphosphate hydrolases"/>
    <property type="match status" value="1"/>
</dbReference>
<protein>
    <submittedName>
        <fullName evidence="6">Sigma-54-dependent Fis family transcriptional regulator</fullName>
    </submittedName>
</protein>
<dbReference type="Gene3D" id="1.10.10.60">
    <property type="entry name" value="Homeodomain-like"/>
    <property type="match status" value="1"/>
</dbReference>
<dbReference type="PROSITE" id="PS00676">
    <property type="entry name" value="SIGMA54_INTERACT_2"/>
    <property type="match status" value="1"/>
</dbReference>
<keyword evidence="3" id="KW-0597">Phosphoprotein</keyword>
<keyword evidence="2" id="KW-0067">ATP-binding</keyword>
<dbReference type="PROSITE" id="PS50110">
    <property type="entry name" value="RESPONSE_REGULATORY"/>
    <property type="match status" value="1"/>
</dbReference>
<organism evidence="6">
    <name type="scientific">candidate division WOR-3 bacterium</name>
    <dbReference type="NCBI Taxonomy" id="2052148"/>
    <lineage>
        <taxon>Bacteria</taxon>
        <taxon>Bacteria division WOR-3</taxon>
    </lineage>
</organism>
<dbReference type="InterPro" id="IPR025943">
    <property type="entry name" value="Sigma_54_int_dom_ATP-bd_2"/>
</dbReference>
<dbReference type="SMART" id="SM00382">
    <property type="entry name" value="AAA"/>
    <property type="match status" value="1"/>
</dbReference>
<dbReference type="EMBL" id="DTHG01000098">
    <property type="protein sequence ID" value="HGW92469.1"/>
    <property type="molecule type" value="Genomic_DNA"/>
</dbReference>
<dbReference type="GO" id="GO:0006355">
    <property type="term" value="P:regulation of DNA-templated transcription"/>
    <property type="evidence" value="ECO:0007669"/>
    <property type="project" value="InterPro"/>
</dbReference>
<accession>A0A7C4YJ59</accession>
<dbReference type="PROSITE" id="PS50045">
    <property type="entry name" value="SIGMA54_INTERACT_4"/>
    <property type="match status" value="1"/>
</dbReference>
<dbReference type="FunFam" id="3.40.50.300:FF:000006">
    <property type="entry name" value="DNA-binding transcriptional regulator NtrC"/>
    <property type="match status" value="1"/>
</dbReference>
<feature type="domain" description="Response regulatory" evidence="5">
    <location>
        <begin position="3"/>
        <end position="116"/>
    </location>
</feature>
<dbReference type="SUPFAM" id="SSF46689">
    <property type="entry name" value="Homeodomain-like"/>
    <property type="match status" value="1"/>
</dbReference>
<comment type="caution">
    <text evidence="6">The sequence shown here is derived from an EMBL/GenBank/DDBJ whole genome shotgun (WGS) entry which is preliminary data.</text>
</comment>
<dbReference type="InterPro" id="IPR001789">
    <property type="entry name" value="Sig_transdc_resp-reg_receiver"/>
</dbReference>
<dbReference type="InterPro" id="IPR003593">
    <property type="entry name" value="AAA+_ATPase"/>
</dbReference>
<dbReference type="InterPro" id="IPR011006">
    <property type="entry name" value="CheY-like_superfamily"/>
</dbReference>
<dbReference type="PROSITE" id="PS00675">
    <property type="entry name" value="SIGMA54_INTERACT_1"/>
    <property type="match status" value="1"/>
</dbReference>
<evidence type="ECO:0000259" key="5">
    <source>
        <dbReference type="PROSITE" id="PS50110"/>
    </source>
</evidence>
<evidence type="ECO:0000313" key="6">
    <source>
        <dbReference type="EMBL" id="HGW92469.1"/>
    </source>
</evidence>
<dbReference type="Gene3D" id="1.10.8.60">
    <property type="match status" value="1"/>
</dbReference>
<dbReference type="InterPro" id="IPR009057">
    <property type="entry name" value="Homeodomain-like_sf"/>
</dbReference>
<dbReference type="Pfam" id="PF25601">
    <property type="entry name" value="AAA_lid_14"/>
    <property type="match status" value="1"/>
</dbReference>